<evidence type="ECO:0000313" key="1">
    <source>
        <dbReference type="EMBL" id="KAK6935887.1"/>
    </source>
</evidence>
<organism evidence="1 2">
    <name type="scientific">Dillenia turbinata</name>
    <dbReference type="NCBI Taxonomy" id="194707"/>
    <lineage>
        <taxon>Eukaryota</taxon>
        <taxon>Viridiplantae</taxon>
        <taxon>Streptophyta</taxon>
        <taxon>Embryophyta</taxon>
        <taxon>Tracheophyta</taxon>
        <taxon>Spermatophyta</taxon>
        <taxon>Magnoliopsida</taxon>
        <taxon>eudicotyledons</taxon>
        <taxon>Gunneridae</taxon>
        <taxon>Pentapetalae</taxon>
        <taxon>Dilleniales</taxon>
        <taxon>Dilleniaceae</taxon>
        <taxon>Dillenia</taxon>
    </lineage>
</organism>
<evidence type="ECO:0000313" key="2">
    <source>
        <dbReference type="Proteomes" id="UP001370490"/>
    </source>
</evidence>
<dbReference type="AlphaFoldDB" id="A0AAN8VU99"/>
<dbReference type="EMBL" id="JBAMMX010000007">
    <property type="protein sequence ID" value="KAK6935887.1"/>
    <property type="molecule type" value="Genomic_DNA"/>
</dbReference>
<proteinExistence type="predicted"/>
<keyword evidence="2" id="KW-1185">Reference proteome</keyword>
<name>A0AAN8VU99_9MAGN</name>
<gene>
    <name evidence="1" type="ORF">RJ641_032917</name>
</gene>
<reference evidence="1 2" key="1">
    <citation type="submission" date="2023-12" db="EMBL/GenBank/DDBJ databases">
        <title>A high-quality genome assembly for Dillenia turbinata (Dilleniales).</title>
        <authorList>
            <person name="Chanderbali A."/>
        </authorList>
    </citation>
    <scope>NUCLEOTIDE SEQUENCE [LARGE SCALE GENOMIC DNA]</scope>
    <source>
        <strain evidence="1">LSX21</strain>
        <tissue evidence="1">Leaf</tissue>
    </source>
</reference>
<protein>
    <submittedName>
        <fullName evidence="1">Uncharacterized protein</fullName>
    </submittedName>
</protein>
<comment type="caution">
    <text evidence="1">The sequence shown here is derived from an EMBL/GenBank/DDBJ whole genome shotgun (WGS) entry which is preliminary data.</text>
</comment>
<sequence length="152" mass="16995">MRRGRKKATWTSVSSTRDINRLDLRLLLFLLWNSDGEHAILHASLHVIHLGILRKAEAAEELTTAALDAMPRVSLLLLLSALLSTDLENPSFFNLHLHFFLLESRKISLEDVSFGCFPPINASVDERGGLARRGRHGGESVGEEAIERIPYV</sequence>
<dbReference type="Proteomes" id="UP001370490">
    <property type="component" value="Unassembled WGS sequence"/>
</dbReference>
<accession>A0AAN8VU99</accession>